<comment type="caution">
    <text evidence="2">The sequence shown here is derived from an EMBL/GenBank/DDBJ whole genome shotgun (WGS) entry which is preliminary data.</text>
</comment>
<dbReference type="AlphaFoldDB" id="A0AAW1JHF2"/>
<dbReference type="Proteomes" id="UP001458880">
    <property type="component" value="Unassembled WGS sequence"/>
</dbReference>
<accession>A0AAW1JHF2</accession>
<name>A0AAW1JHF2_POPJA</name>
<evidence type="ECO:0000256" key="1">
    <source>
        <dbReference type="SAM" id="MobiDB-lite"/>
    </source>
</evidence>
<feature type="region of interest" description="Disordered" evidence="1">
    <location>
        <begin position="61"/>
        <end position="81"/>
    </location>
</feature>
<feature type="compositionally biased region" description="Polar residues" evidence="1">
    <location>
        <begin position="67"/>
        <end position="80"/>
    </location>
</feature>
<sequence>MVSHRTALAKWTVISRFHTYKVQNAYARWCPTGQPWQSGQLSVGSTLTKFRMPFWSIKKYRNRQDETNQTNRSKQGQISTDPLEISRWREYFKSWNTRKEARLELKKKEVNIEVKSKIQLQEVRMAIDKLRNGKAPGVENIRADIEWQ</sequence>
<keyword evidence="3" id="KW-1185">Reference proteome</keyword>
<evidence type="ECO:0000313" key="2">
    <source>
        <dbReference type="EMBL" id="KAK9703105.1"/>
    </source>
</evidence>
<dbReference type="EMBL" id="JASPKY010000376">
    <property type="protein sequence ID" value="KAK9703105.1"/>
    <property type="molecule type" value="Genomic_DNA"/>
</dbReference>
<gene>
    <name evidence="2" type="ORF">QE152_g29541</name>
</gene>
<proteinExistence type="predicted"/>
<organism evidence="2 3">
    <name type="scientific">Popillia japonica</name>
    <name type="common">Japanese beetle</name>
    <dbReference type="NCBI Taxonomy" id="7064"/>
    <lineage>
        <taxon>Eukaryota</taxon>
        <taxon>Metazoa</taxon>
        <taxon>Ecdysozoa</taxon>
        <taxon>Arthropoda</taxon>
        <taxon>Hexapoda</taxon>
        <taxon>Insecta</taxon>
        <taxon>Pterygota</taxon>
        <taxon>Neoptera</taxon>
        <taxon>Endopterygota</taxon>
        <taxon>Coleoptera</taxon>
        <taxon>Polyphaga</taxon>
        <taxon>Scarabaeiformia</taxon>
        <taxon>Scarabaeidae</taxon>
        <taxon>Rutelinae</taxon>
        <taxon>Popillia</taxon>
    </lineage>
</organism>
<reference evidence="2 3" key="1">
    <citation type="journal article" date="2024" name="BMC Genomics">
        <title>De novo assembly and annotation of Popillia japonica's genome with initial clues to its potential as an invasive pest.</title>
        <authorList>
            <person name="Cucini C."/>
            <person name="Boschi S."/>
            <person name="Funari R."/>
            <person name="Cardaioli E."/>
            <person name="Iannotti N."/>
            <person name="Marturano G."/>
            <person name="Paoli F."/>
            <person name="Bruttini M."/>
            <person name="Carapelli A."/>
            <person name="Frati F."/>
            <person name="Nardi F."/>
        </authorList>
    </citation>
    <scope>NUCLEOTIDE SEQUENCE [LARGE SCALE GENOMIC DNA]</scope>
    <source>
        <strain evidence="2">DMR45628</strain>
    </source>
</reference>
<evidence type="ECO:0000313" key="3">
    <source>
        <dbReference type="Proteomes" id="UP001458880"/>
    </source>
</evidence>
<protein>
    <submittedName>
        <fullName evidence="2">Uncharacterized protein</fullName>
    </submittedName>
</protein>